<name>C4J2M0_MAIZE</name>
<feature type="compositionally biased region" description="Low complexity" evidence="1">
    <location>
        <begin position="89"/>
        <end position="104"/>
    </location>
</feature>
<dbReference type="AlphaFoldDB" id="C4J2M0"/>
<accession>C4J2M0</accession>
<dbReference type="EMBL" id="BT085067">
    <property type="protein sequence ID" value="ACR35420.1"/>
    <property type="molecule type" value="mRNA"/>
</dbReference>
<reference evidence="2" key="2">
    <citation type="submission" date="2012-06" db="EMBL/GenBank/DDBJ databases">
        <authorList>
            <person name="Yu Y."/>
            <person name="Currie J."/>
            <person name="Lomeli R."/>
            <person name="Angelova A."/>
            <person name="Collura K."/>
            <person name="Wissotski M."/>
            <person name="Campos D."/>
            <person name="Kudrna D."/>
            <person name="Golser W."/>
            <person name="Ashely E."/>
            <person name="Descour A."/>
            <person name="Fernandes J."/>
            <person name="Soderlund C."/>
            <person name="Walbot V."/>
        </authorList>
    </citation>
    <scope>NUCLEOTIDE SEQUENCE</scope>
    <source>
        <strain evidence="2">B73</strain>
    </source>
</reference>
<feature type="region of interest" description="Disordered" evidence="1">
    <location>
        <begin position="77"/>
        <end position="104"/>
    </location>
</feature>
<organism evidence="2">
    <name type="scientific">Zea mays</name>
    <name type="common">Maize</name>
    <dbReference type="NCBI Taxonomy" id="4577"/>
    <lineage>
        <taxon>Eukaryota</taxon>
        <taxon>Viridiplantae</taxon>
        <taxon>Streptophyta</taxon>
        <taxon>Embryophyta</taxon>
        <taxon>Tracheophyta</taxon>
        <taxon>Spermatophyta</taxon>
        <taxon>Magnoliopsida</taxon>
        <taxon>Liliopsida</taxon>
        <taxon>Poales</taxon>
        <taxon>Poaceae</taxon>
        <taxon>PACMAD clade</taxon>
        <taxon>Panicoideae</taxon>
        <taxon>Andropogonodae</taxon>
        <taxon>Andropogoneae</taxon>
        <taxon>Tripsacinae</taxon>
        <taxon>Zea</taxon>
    </lineage>
</organism>
<dbReference type="GeneID" id="100501331"/>
<proteinExistence type="evidence at transcript level"/>
<reference evidence="2" key="1">
    <citation type="journal article" date="2009" name="PLoS Genet.">
        <title>Sequencing, mapping, and analysis of 27,455 maize full-length cDNAs.</title>
        <authorList>
            <person name="Soderlund C."/>
            <person name="Descour A."/>
            <person name="Kudrna D."/>
            <person name="Bomhoff M."/>
            <person name="Boyd L."/>
            <person name="Currie J."/>
            <person name="Angelova A."/>
            <person name="Collura K."/>
            <person name="Wissotski M."/>
            <person name="Ashley E."/>
            <person name="Morrow D."/>
            <person name="Fernandes J."/>
            <person name="Walbot V."/>
            <person name="Yu Y."/>
        </authorList>
    </citation>
    <scope>NUCLEOTIDE SEQUENCE</scope>
    <source>
        <strain evidence="2">B73</strain>
    </source>
</reference>
<protein>
    <submittedName>
        <fullName evidence="2">Uncharacterized protein</fullName>
    </submittedName>
</protein>
<evidence type="ECO:0000256" key="1">
    <source>
        <dbReference type="SAM" id="MobiDB-lite"/>
    </source>
</evidence>
<dbReference type="RefSeq" id="NP_001183011.1">
    <property type="nucleotide sequence ID" value="NM_001196082.1"/>
</dbReference>
<dbReference type="KEGG" id="zma:100501331"/>
<evidence type="ECO:0000313" key="2">
    <source>
        <dbReference type="EMBL" id="ACR35420.1"/>
    </source>
</evidence>
<sequence length="205" mass="21954">MEPTLPLRFHCMREIFMSSVATTIPHRTAPRRQGSARTSPVPSAPTVRAMHNKAMRRAARLGHARCVCLPTQGHAAHAQGGPCRLPTRSHAASPPDMAPAAASPWPHVPRCTSARVRHDPGQSNGHGTAVASPWPLATKRSPARTDHGAGQPRLRAVEPQCGQAPAAERPGRRAPRRGHAAAVPRLGRGQLPAWARTLGRQRVDA</sequence>
<feature type="region of interest" description="Disordered" evidence="1">
    <location>
        <begin position="26"/>
        <end position="46"/>
    </location>
</feature>
<feature type="region of interest" description="Disordered" evidence="1">
    <location>
        <begin position="117"/>
        <end position="205"/>
    </location>
</feature>